<evidence type="ECO:0000256" key="5">
    <source>
        <dbReference type="ARBA" id="ARBA00022989"/>
    </source>
</evidence>
<feature type="transmembrane region" description="Helical" evidence="7">
    <location>
        <begin position="259"/>
        <end position="283"/>
    </location>
</feature>
<keyword evidence="3" id="KW-1003">Cell membrane</keyword>
<dbReference type="PANTHER" id="PTHR30465">
    <property type="entry name" value="INNER MEMBRANE ABC TRANSPORTER"/>
    <property type="match status" value="1"/>
</dbReference>
<feature type="transmembrane region" description="Helical" evidence="7">
    <location>
        <begin position="118"/>
        <end position="142"/>
    </location>
</feature>
<evidence type="ECO:0000256" key="1">
    <source>
        <dbReference type="ARBA" id="ARBA00004651"/>
    </source>
</evidence>
<dbReference type="RefSeq" id="WP_204548481.1">
    <property type="nucleotide sequence ID" value="NZ_JAFBFI010000043.1"/>
</dbReference>
<organism evidence="9 10">
    <name type="scientific">Peribacillus deserti</name>
    <dbReference type="NCBI Taxonomy" id="673318"/>
    <lineage>
        <taxon>Bacteria</taxon>
        <taxon>Bacillati</taxon>
        <taxon>Bacillota</taxon>
        <taxon>Bacilli</taxon>
        <taxon>Bacillales</taxon>
        <taxon>Bacillaceae</taxon>
        <taxon>Peribacillus</taxon>
    </lineage>
</organism>
<dbReference type="InterPro" id="IPR000515">
    <property type="entry name" value="MetI-like"/>
</dbReference>
<name>A0ABS2QQ44_9BACI</name>
<feature type="transmembrane region" description="Helical" evidence="7">
    <location>
        <begin position="79"/>
        <end position="106"/>
    </location>
</feature>
<keyword evidence="4 7" id="KW-0812">Transmembrane</keyword>
<gene>
    <name evidence="9" type="ORF">JOC77_004338</name>
</gene>
<dbReference type="InterPro" id="IPR035906">
    <property type="entry name" value="MetI-like_sf"/>
</dbReference>
<dbReference type="PANTHER" id="PTHR30465:SF44">
    <property type="entry name" value="ABC-TYPE DIPEPTIDE_OLIGOPEPTIDE TRANSPORT SYSTEM, PERMEASE COMPONENT"/>
    <property type="match status" value="1"/>
</dbReference>
<keyword evidence="10" id="KW-1185">Reference proteome</keyword>
<dbReference type="SUPFAM" id="SSF161098">
    <property type="entry name" value="MetI-like"/>
    <property type="match status" value="1"/>
</dbReference>
<comment type="caution">
    <text evidence="9">The sequence shown here is derived from an EMBL/GenBank/DDBJ whole genome shotgun (WGS) entry which is preliminary data.</text>
</comment>
<proteinExistence type="predicted"/>
<dbReference type="Pfam" id="PF00528">
    <property type="entry name" value="BPD_transp_1"/>
    <property type="match status" value="1"/>
</dbReference>
<reference evidence="9 10" key="1">
    <citation type="submission" date="2021-01" db="EMBL/GenBank/DDBJ databases">
        <title>Genomic Encyclopedia of Type Strains, Phase IV (KMG-IV): sequencing the most valuable type-strain genomes for metagenomic binning, comparative biology and taxonomic classification.</title>
        <authorList>
            <person name="Goeker M."/>
        </authorList>
    </citation>
    <scope>NUCLEOTIDE SEQUENCE [LARGE SCALE GENOMIC DNA]</scope>
    <source>
        <strain evidence="9 10">DSM 105482</strain>
    </source>
</reference>
<feature type="transmembrane region" description="Helical" evidence="7">
    <location>
        <begin position="162"/>
        <end position="184"/>
    </location>
</feature>
<comment type="subcellular location">
    <subcellularLocation>
        <location evidence="1">Cell membrane</location>
        <topology evidence="1">Multi-pass membrane protein</topology>
    </subcellularLocation>
</comment>
<evidence type="ECO:0000313" key="9">
    <source>
        <dbReference type="EMBL" id="MBM7694859.1"/>
    </source>
</evidence>
<dbReference type="EMBL" id="JAFBFI010000043">
    <property type="protein sequence ID" value="MBM7694859.1"/>
    <property type="molecule type" value="Genomic_DNA"/>
</dbReference>
<dbReference type="CDD" id="cd06261">
    <property type="entry name" value="TM_PBP2"/>
    <property type="match status" value="1"/>
</dbReference>
<evidence type="ECO:0000256" key="2">
    <source>
        <dbReference type="ARBA" id="ARBA00022448"/>
    </source>
</evidence>
<dbReference type="Proteomes" id="UP000823486">
    <property type="component" value="Unassembled WGS sequence"/>
</dbReference>
<feature type="transmembrane region" description="Helical" evidence="7">
    <location>
        <begin position="12"/>
        <end position="30"/>
    </location>
</feature>
<protein>
    <submittedName>
        <fullName evidence="9">ABC-type dipeptide/oligopeptide/nickel transport system permease component</fullName>
    </submittedName>
</protein>
<accession>A0ABS2QQ44</accession>
<evidence type="ECO:0000256" key="3">
    <source>
        <dbReference type="ARBA" id="ARBA00022475"/>
    </source>
</evidence>
<keyword evidence="2" id="KW-0813">Transport</keyword>
<feature type="transmembrane region" description="Helical" evidence="7">
    <location>
        <begin position="227"/>
        <end position="247"/>
    </location>
</feature>
<evidence type="ECO:0000313" key="10">
    <source>
        <dbReference type="Proteomes" id="UP000823486"/>
    </source>
</evidence>
<sequence length="293" mass="33659">MIQNIRSNVLELLVTMVCIVLIVCLPSLIVQEDVFGFHLNSYIESVIGTCKNLFQINDASYVMESGKILSLFPDVFERYGYSMFILFSALLFSLIITIVLSYGYTLSSVKIKKGIQNTLVILESLPDILIVAVAQVSVIWLFKKTNLLLFDIVSVPNDRSYILPILCLSILPLIQLFKFFVIQVEEETVKPYIEFANGRGFTKSYILWIHILRNVLIHLFYHSKTIFLFLLSNLFVLEIMFNMDGIMNLIKYNVNIPEIMAIGIILIYVPFFFFFKCTLYFVAKISGMGEVEQ</sequence>
<keyword evidence="6 7" id="KW-0472">Membrane</keyword>
<keyword evidence="5 7" id="KW-1133">Transmembrane helix</keyword>
<evidence type="ECO:0000259" key="8">
    <source>
        <dbReference type="Pfam" id="PF00528"/>
    </source>
</evidence>
<evidence type="ECO:0000256" key="7">
    <source>
        <dbReference type="SAM" id="Phobius"/>
    </source>
</evidence>
<evidence type="ECO:0000256" key="4">
    <source>
        <dbReference type="ARBA" id="ARBA00022692"/>
    </source>
</evidence>
<evidence type="ECO:0000256" key="6">
    <source>
        <dbReference type="ARBA" id="ARBA00023136"/>
    </source>
</evidence>
<feature type="domain" description="ABC transmembrane type-1" evidence="8">
    <location>
        <begin position="110"/>
        <end position="276"/>
    </location>
</feature>